<dbReference type="GO" id="GO:0006355">
    <property type="term" value="P:regulation of DNA-templated transcription"/>
    <property type="evidence" value="ECO:0007669"/>
    <property type="project" value="InterPro"/>
</dbReference>
<dbReference type="CDD" id="cd06170">
    <property type="entry name" value="LuxR_C_like"/>
    <property type="match status" value="1"/>
</dbReference>
<dbReference type="PROSITE" id="PS50043">
    <property type="entry name" value="HTH_LUXR_2"/>
    <property type="match status" value="1"/>
</dbReference>
<dbReference type="PRINTS" id="PR00038">
    <property type="entry name" value="HTHLUXR"/>
</dbReference>
<proteinExistence type="predicted"/>
<dbReference type="InterPro" id="IPR016032">
    <property type="entry name" value="Sig_transdc_resp-reg_C-effctor"/>
</dbReference>
<evidence type="ECO:0000259" key="1">
    <source>
        <dbReference type="PROSITE" id="PS50043"/>
    </source>
</evidence>
<dbReference type="PATRIC" id="fig|1185652.3.peg.1150"/>
<feature type="domain" description="HTH luxR-type" evidence="1">
    <location>
        <begin position="183"/>
        <end position="248"/>
    </location>
</feature>
<dbReference type="SUPFAM" id="SSF46894">
    <property type="entry name" value="C-terminal effector domain of the bipartite response regulators"/>
    <property type="match status" value="1"/>
</dbReference>
<dbReference type="SUPFAM" id="SSF52172">
    <property type="entry name" value="CheY-like"/>
    <property type="match status" value="1"/>
</dbReference>
<dbReference type="RefSeq" id="WP_014761882.1">
    <property type="nucleotide sequence ID" value="NC_018000.1"/>
</dbReference>
<dbReference type="SMART" id="SM00421">
    <property type="entry name" value="HTH_LUXR"/>
    <property type="match status" value="1"/>
</dbReference>
<dbReference type="HOGENOM" id="CLU_000445_90_8_5"/>
<dbReference type="KEGG" id="sfd:USDA257_c11070"/>
<dbReference type="PANTHER" id="PTHR45566:SF1">
    <property type="entry name" value="HTH-TYPE TRANSCRIPTIONAL REGULATOR YHJB-RELATED"/>
    <property type="match status" value="1"/>
</dbReference>
<dbReference type="Proteomes" id="UP000006180">
    <property type="component" value="Chromosome"/>
</dbReference>
<dbReference type="GO" id="GO:0003677">
    <property type="term" value="F:DNA binding"/>
    <property type="evidence" value="ECO:0007669"/>
    <property type="project" value="InterPro"/>
</dbReference>
<gene>
    <name evidence="2" type="ORF">USDA257_c11070</name>
</gene>
<dbReference type="eggNOG" id="COG2197">
    <property type="taxonomic scope" value="Bacteria"/>
</dbReference>
<dbReference type="EMBL" id="CP003563">
    <property type="protein sequence ID" value="AFL49698.1"/>
    <property type="molecule type" value="Genomic_DNA"/>
</dbReference>
<dbReference type="InterPro" id="IPR000792">
    <property type="entry name" value="Tscrpt_reg_LuxR_C"/>
</dbReference>
<dbReference type="InterPro" id="IPR011006">
    <property type="entry name" value="CheY-like_superfamily"/>
</dbReference>
<name>I3X1E2_SINF2</name>
<accession>I3X1E2</accession>
<dbReference type="STRING" id="1185652.USDA257_c11070"/>
<dbReference type="InterPro" id="IPR051015">
    <property type="entry name" value="EvgA-like"/>
</dbReference>
<evidence type="ECO:0000313" key="3">
    <source>
        <dbReference type="Proteomes" id="UP000006180"/>
    </source>
</evidence>
<reference evidence="2 3" key="1">
    <citation type="journal article" date="2012" name="J. Bacteriol.">
        <title>Complete genome sequence of the broad-host-range strain Sinorhizobium fredii USDA257.</title>
        <authorList>
            <person name="Schuldes J."/>
            <person name="Rodriguez Orbegoso M."/>
            <person name="Schmeisser C."/>
            <person name="Krishnan H.B."/>
            <person name="Daniel R."/>
            <person name="Streit W.R."/>
        </authorList>
    </citation>
    <scope>NUCLEOTIDE SEQUENCE [LARGE SCALE GENOMIC DNA]</scope>
    <source>
        <strain evidence="2 3">USDA 257</strain>
    </source>
</reference>
<organism evidence="2 3">
    <name type="scientific">Sinorhizobium fredii (strain USDA 257)</name>
    <dbReference type="NCBI Taxonomy" id="1185652"/>
    <lineage>
        <taxon>Bacteria</taxon>
        <taxon>Pseudomonadati</taxon>
        <taxon>Pseudomonadota</taxon>
        <taxon>Alphaproteobacteria</taxon>
        <taxon>Hyphomicrobiales</taxon>
        <taxon>Rhizobiaceae</taxon>
        <taxon>Sinorhizobium/Ensifer group</taxon>
        <taxon>Sinorhizobium</taxon>
    </lineage>
</organism>
<dbReference type="Gene3D" id="3.40.50.2300">
    <property type="match status" value="1"/>
</dbReference>
<dbReference type="PANTHER" id="PTHR45566">
    <property type="entry name" value="HTH-TYPE TRANSCRIPTIONAL REGULATOR YHJB-RELATED"/>
    <property type="match status" value="1"/>
</dbReference>
<dbReference type="PROSITE" id="PS00622">
    <property type="entry name" value="HTH_LUXR_1"/>
    <property type="match status" value="1"/>
</dbReference>
<protein>
    <submittedName>
        <fullName evidence="2">Two component transcriptional regulator, LuxR family</fullName>
    </submittedName>
</protein>
<dbReference type="Pfam" id="PF00196">
    <property type="entry name" value="GerE"/>
    <property type="match status" value="1"/>
</dbReference>
<sequence>MHSVARTYEHSALEFHTQDRLLTGEATKETSERAAPDSALLLLDRRTLDRQCLAQCLVTHGVDIEVLAFGSIDEWRRDRDPHPPLSAILLSLGARKATDPSIASEIADSVKEFRPIPVVVLSDADELAQILMALDCGARGYIPSSVGVDVCVAAVDLARAGGIFVPADSVLGYAATSAGEESARPGAAMFTRRQEDVIRALRRGKANKIIAHELNLHESTVKVHVRNIMKKLKATNRTEVAYKASQMLPAEAGTLA</sequence>
<evidence type="ECO:0000313" key="2">
    <source>
        <dbReference type="EMBL" id="AFL49698.1"/>
    </source>
</evidence>
<dbReference type="AlphaFoldDB" id="I3X1E2"/>